<dbReference type="EMBL" id="JADNRY010000142">
    <property type="protein sequence ID" value="KAF9063621.1"/>
    <property type="molecule type" value="Genomic_DNA"/>
</dbReference>
<sequence>MHRGCGVVRGLEPSPAECEYHLDSPTWAWFTSLTLTVATQILMVFVHSTIAPIVASESTISCEETGRGPLHLVPRVYRGRSSDVSEGSGGRIDVVNTKLARFAKRNLNNNFTSMIYGFVFHQQFT</sequence>
<accession>A0A9P5PE79</accession>
<organism evidence="1 2">
    <name type="scientific">Rhodocollybia butyracea</name>
    <dbReference type="NCBI Taxonomy" id="206335"/>
    <lineage>
        <taxon>Eukaryota</taxon>
        <taxon>Fungi</taxon>
        <taxon>Dikarya</taxon>
        <taxon>Basidiomycota</taxon>
        <taxon>Agaricomycotina</taxon>
        <taxon>Agaricomycetes</taxon>
        <taxon>Agaricomycetidae</taxon>
        <taxon>Agaricales</taxon>
        <taxon>Marasmiineae</taxon>
        <taxon>Omphalotaceae</taxon>
        <taxon>Rhodocollybia</taxon>
    </lineage>
</organism>
<evidence type="ECO:0000313" key="2">
    <source>
        <dbReference type="Proteomes" id="UP000772434"/>
    </source>
</evidence>
<proteinExistence type="predicted"/>
<comment type="caution">
    <text evidence="1">The sequence shown here is derived from an EMBL/GenBank/DDBJ whole genome shotgun (WGS) entry which is preliminary data.</text>
</comment>
<protein>
    <submittedName>
        <fullName evidence="1">Uncharacterized protein</fullName>
    </submittedName>
</protein>
<keyword evidence="2" id="KW-1185">Reference proteome</keyword>
<dbReference type="AlphaFoldDB" id="A0A9P5PE79"/>
<reference evidence="1" key="1">
    <citation type="submission" date="2020-11" db="EMBL/GenBank/DDBJ databases">
        <authorList>
            <consortium name="DOE Joint Genome Institute"/>
            <person name="Ahrendt S."/>
            <person name="Riley R."/>
            <person name="Andreopoulos W."/>
            <person name="Labutti K."/>
            <person name="Pangilinan J."/>
            <person name="Ruiz-Duenas F.J."/>
            <person name="Barrasa J.M."/>
            <person name="Sanchez-Garcia M."/>
            <person name="Camarero S."/>
            <person name="Miyauchi S."/>
            <person name="Serrano A."/>
            <person name="Linde D."/>
            <person name="Babiker R."/>
            <person name="Drula E."/>
            <person name="Ayuso-Fernandez I."/>
            <person name="Pacheco R."/>
            <person name="Padilla G."/>
            <person name="Ferreira P."/>
            <person name="Barriuso J."/>
            <person name="Kellner H."/>
            <person name="Castanera R."/>
            <person name="Alfaro M."/>
            <person name="Ramirez L."/>
            <person name="Pisabarro A.G."/>
            <person name="Kuo A."/>
            <person name="Tritt A."/>
            <person name="Lipzen A."/>
            <person name="He G."/>
            <person name="Yan M."/>
            <person name="Ng V."/>
            <person name="Cullen D."/>
            <person name="Martin F."/>
            <person name="Rosso M.-N."/>
            <person name="Henrissat B."/>
            <person name="Hibbett D."/>
            <person name="Martinez A.T."/>
            <person name="Grigoriev I.V."/>
        </authorList>
    </citation>
    <scope>NUCLEOTIDE SEQUENCE</scope>
    <source>
        <strain evidence="1">AH 40177</strain>
    </source>
</reference>
<name>A0A9P5PE79_9AGAR</name>
<dbReference type="Proteomes" id="UP000772434">
    <property type="component" value="Unassembled WGS sequence"/>
</dbReference>
<gene>
    <name evidence="1" type="ORF">BDP27DRAFT_231843</name>
</gene>
<evidence type="ECO:0000313" key="1">
    <source>
        <dbReference type="EMBL" id="KAF9063621.1"/>
    </source>
</evidence>